<reference evidence="2 3" key="1">
    <citation type="journal article" date="2020" name="Insects">
        <title>Bacteria Belonging to Pseudomonas typographi sp. nov. from the Bark Beetle Ips typographus Have Genomic Potential to Aid in the Host Ecology.</title>
        <authorList>
            <person name="Peral-Aranega E."/>
            <person name="Saati-Santamaria Z."/>
            <person name="Kolarik M."/>
            <person name="Rivas R."/>
            <person name="Garcia-Fraile P."/>
        </authorList>
    </citation>
    <scope>NUCLEOTIDE SEQUENCE [LARGE SCALE GENOMIC DNA]</scope>
    <source>
        <strain evidence="2 3">CA3A</strain>
    </source>
</reference>
<protein>
    <submittedName>
        <fullName evidence="2">TIGR02285 family protein</fullName>
    </submittedName>
</protein>
<keyword evidence="1" id="KW-0732">Signal</keyword>
<dbReference type="RefSeq" id="WP_190424754.1">
    <property type="nucleotide sequence ID" value="NZ_JAAOCA010000035.1"/>
</dbReference>
<feature type="signal peptide" evidence="1">
    <location>
        <begin position="1"/>
        <end position="24"/>
    </location>
</feature>
<proteinExistence type="predicted"/>
<evidence type="ECO:0000256" key="1">
    <source>
        <dbReference type="SAM" id="SignalP"/>
    </source>
</evidence>
<dbReference type="NCBIfam" id="TIGR02285">
    <property type="entry name" value="TIGR02285 family protein"/>
    <property type="match status" value="1"/>
</dbReference>
<organism evidence="2 3">
    <name type="scientific">Pseudomonas typographi</name>
    <dbReference type="NCBI Taxonomy" id="2715964"/>
    <lineage>
        <taxon>Bacteria</taxon>
        <taxon>Pseudomonadati</taxon>
        <taxon>Pseudomonadota</taxon>
        <taxon>Gammaproteobacteria</taxon>
        <taxon>Pseudomonadales</taxon>
        <taxon>Pseudomonadaceae</taxon>
        <taxon>Pseudomonas</taxon>
    </lineage>
</organism>
<comment type="caution">
    <text evidence="2">The sequence shown here is derived from an EMBL/GenBank/DDBJ whole genome shotgun (WGS) entry which is preliminary data.</text>
</comment>
<name>A0ABR7Z7E3_9PSED</name>
<evidence type="ECO:0000313" key="3">
    <source>
        <dbReference type="Proteomes" id="UP000805841"/>
    </source>
</evidence>
<dbReference type="Proteomes" id="UP000805841">
    <property type="component" value="Unassembled WGS sequence"/>
</dbReference>
<accession>A0ABR7Z7E3</accession>
<feature type="chain" id="PRO_5045799736" evidence="1">
    <location>
        <begin position="25"/>
        <end position="297"/>
    </location>
</feature>
<dbReference type="SUPFAM" id="SSF53850">
    <property type="entry name" value="Periplasmic binding protein-like II"/>
    <property type="match status" value="1"/>
</dbReference>
<sequence length="297" mass="33016">MNSWLLGTLGALVLALLPWQAAQAQPTLTWLMREFPPLTIFEGPQKGQGAVDQMLAQLTLQMPQYHHIFLRVNRARSTQMLKERGLYCDPTLLWSGERARFVTFSLRAFATLSNGLIVRVQDLPLLQPYMVNGAVNLPALLDKSAMQVGIVPGRSYGQVIDPMLAQAPAQALVPHYGNDATSNLMQMEHLGRVQAFLGYWTEVRYLAQQQGIALNTLRFLPVLGDSHYKFTHIGCSKTPEGATAVQAINAQLRPLRQNTLPPLYARWLDEGMRQGYLQDAKRFFAVEDRAAGSDAGG</sequence>
<dbReference type="InterPro" id="IPR011972">
    <property type="entry name" value="CHP02285"/>
</dbReference>
<keyword evidence="3" id="KW-1185">Reference proteome</keyword>
<dbReference type="EMBL" id="JAAOCA010000035">
    <property type="protein sequence ID" value="MBD1601456.1"/>
    <property type="molecule type" value="Genomic_DNA"/>
</dbReference>
<gene>
    <name evidence="2" type="ORF">HAQ05_22525</name>
</gene>
<evidence type="ECO:0000313" key="2">
    <source>
        <dbReference type="EMBL" id="MBD1601456.1"/>
    </source>
</evidence>